<evidence type="ECO:0000313" key="2">
    <source>
        <dbReference type="Proteomes" id="UP001152320"/>
    </source>
</evidence>
<gene>
    <name evidence="1" type="ORF">HOLleu_28932</name>
</gene>
<evidence type="ECO:0000313" key="1">
    <source>
        <dbReference type="EMBL" id="KAJ8029521.1"/>
    </source>
</evidence>
<evidence type="ECO:0008006" key="3">
    <source>
        <dbReference type="Google" id="ProtNLM"/>
    </source>
</evidence>
<accession>A0A9Q1H2A5</accession>
<dbReference type="AlphaFoldDB" id="A0A9Q1H2A5"/>
<dbReference type="Proteomes" id="UP001152320">
    <property type="component" value="Chromosome 14"/>
</dbReference>
<name>A0A9Q1H2A5_HOLLE</name>
<protein>
    <recommendedName>
        <fullName evidence="3">CUB domain-containing protein</fullName>
    </recommendedName>
</protein>
<dbReference type="SUPFAM" id="SSF49854">
    <property type="entry name" value="Spermadhesin, CUB domain"/>
    <property type="match status" value="1"/>
</dbReference>
<reference evidence="1" key="1">
    <citation type="submission" date="2021-10" db="EMBL/GenBank/DDBJ databases">
        <title>Tropical sea cucumber genome reveals ecological adaptation and Cuvierian tubules defense mechanism.</title>
        <authorList>
            <person name="Chen T."/>
        </authorList>
    </citation>
    <scope>NUCLEOTIDE SEQUENCE</scope>
    <source>
        <strain evidence="1">Nanhai2018</strain>
        <tissue evidence="1">Muscle</tissue>
    </source>
</reference>
<proteinExistence type="predicted"/>
<dbReference type="EMBL" id="JAIZAY010000014">
    <property type="protein sequence ID" value="KAJ8029521.1"/>
    <property type="molecule type" value="Genomic_DNA"/>
</dbReference>
<comment type="caution">
    <text evidence="1">The sequence shown here is derived from an EMBL/GenBank/DDBJ whole genome shotgun (WGS) entry which is preliminary data.</text>
</comment>
<dbReference type="InterPro" id="IPR035914">
    <property type="entry name" value="Sperma_CUB_dom_sf"/>
</dbReference>
<keyword evidence="2" id="KW-1185">Reference proteome</keyword>
<sequence length="134" mass="15016">MSGEVPCIHYIEDETEGELIRTSSTGGEDCKAVLVTSKRERFKIKFDVNIDCSAGCNRFLSGGRGSLKSPGYPDDYKSNKIKDLISGRTHKWCGNQRDVSALDFTSDSFYIKAKFVSDNNREFAGYYASFKVLK</sequence>
<organism evidence="1 2">
    <name type="scientific">Holothuria leucospilota</name>
    <name type="common">Black long sea cucumber</name>
    <name type="synonym">Mertensiothuria leucospilota</name>
    <dbReference type="NCBI Taxonomy" id="206669"/>
    <lineage>
        <taxon>Eukaryota</taxon>
        <taxon>Metazoa</taxon>
        <taxon>Echinodermata</taxon>
        <taxon>Eleutherozoa</taxon>
        <taxon>Echinozoa</taxon>
        <taxon>Holothuroidea</taxon>
        <taxon>Aspidochirotacea</taxon>
        <taxon>Aspidochirotida</taxon>
        <taxon>Holothuriidae</taxon>
        <taxon>Holothuria</taxon>
    </lineage>
</organism>